<evidence type="ECO:0000313" key="9">
    <source>
        <dbReference type="Proteomes" id="UP000199651"/>
    </source>
</evidence>
<comment type="subcellular location">
    <subcellularLocation>
        <location evidence="6">Cell membrane</location>
        <topology evidence="6">Multi-pass membrane protein</topology>
    </subcellularLocation>
    <subcellularLocation>
        <location evidence="1">Membrane</location>
        <topology evidence="1">Multi-pass membrane protein</topology>
    </subcellularLocation>
</comment>
<dbReference type="GO" id="GO:0005886">
    <property type="term" value="C:plasma membrane"/>
    <property type="evidence" value="ECO:0007669"/>
    <property type="project" value="UniProtKB-SubCell"/>
</dbReference>
<dbReference type="PROSITE" id="PS50928">
    <property type="entry name" value="ABC_TM1"/>
    <property type="match status" value="1"/>
</dbReference>
<dbReference type="InterPro" id="IPR000515">
    <property type="entry name" value="MetI-like"/>
</dbReference>
<dbReference type="GO" id="GO:0055085">
    <property type="term" value="P:transmembrane transport"/>
    <property type="evidence" value="ECO:0007669"/>
    <property type="project" value="InterPro"/>
</dbReference>
<sequence length="231" mass="24329">MSVFAQIWAWLTSPDNWAPNAIPLRLVQHLQYTATAIPIAALIAVPVGAYIGHTRRGGTLVVGLLNSVRALPELGMLVLLVPAMGLLLAFEALTIVLVLIAVPPLLAGTYAGVRNVEPSIVDAARGMGMSEREVLFKVELPNALPLMLGALRAATLQVIATASIAAFVALGGLGRFVIDGNSFREFDQMAGGAVLIAALAITVELVLAGVQWLVVSPGLRPTRTRKRKATT</sequence>
<organism evidence="8 9">
    <name type="scientific">Actinokineospora alba</name>
    <dbReference type="NCBI Taxonomy" id="504798"/>
    <lineage>
        <taxon>Bacteria</taxon>
        <taxon>Bacillati</taxon>
        <taxon>Actinomycetota</taxon>
        <taxon>Actinomycetes</taxon>
        <taxon>Pseudonocardiales</taxon>
        <taxon>Pseudonocardiaceae</taxon>
        <taxon>Actinokineospora</taxon>
    </lineage>
</organism>
<comment type="similarity">
    <text evidence="6">Belongs to the binding-protein-dependent transport system permease family.</text>
</comment>
<dbReference type="InterPro" id="IPR051204">
    <property type="entry name" value="ABC_transp_perm/SBD"/>
</dbReference>
<dbReference type="SUPFAM" id="SSF161098">
    <property type="entry name" value="MetI-like"/>
    <property type="match status" value="1"/>
</dbReference>
<feature type="domain" description="ABC transmembrane type-1" evidence="7">
    <location>
        <begin position="26"/>
        <end position="207"/>
    </location>
</feature>
<name>A0A1H0UDS8_9PSEU</name>
<feature type="transmembrane region" description="Helical" evidence="6">
    <location>
        <begin position="74"/>
        <end position="102"/>
    </location>
</feature>
<protein>
    <submittedName>
        <fullName evidence="8">Osmoprotectant transport system permease protein</fullName>
    </submittedName>
</protein>
<keyword evidence="9" id="KW-1185">Reference proteome</keyword>
<evidence type="ECO:0000256" key="1">
    <source>
        <dbReference type="ARBA" id="ARBA00004141"/>
    </source>
</evidence>
<dbReference type="STRING" id="504798.SAMN05421871_101473"/>
<dbReference type="EMBL" id="FNJB01000011">
    <property type="protein sequence ID" value="SDP64283.1"/>
    <property type="molecule type" value="Genomic_DNA"/>
</dbReference>
<dbReference type="PANTHER" id="PTHR30177:SF33">
    <property type="entry name" value="POSSIBLE OSMOPROTECTANT (GLYCINE BETAINE_CARNITINE_CHOLINE_L-PROLINE) TRANSPORT INTEGRAL MEMBRANE PROTEIN ABC TRANSPORTER PROZ"/>
    <property type="match status" value="1"/>
</dbReference>
<keyword evidence="4 6" id="KW-1133">Transmembrane helix</keyword>
<dbReference type="PANTHER" id="PTHR30177">
    <property type="entry name" value="GLYCINE BETAINE/L-PROLINE TRANSPORT SYSTEM PERMEASE PROTEIN PROW"/>
    <property type="match status" value="1"/>
</dbReference>
<feature type="transmembrane region" description="Helical" evidence="6">
    <location>
        <begin position="32"/>
        <end position="53"/>
    </location>
</feature>
<evidence type="ECO:0000256" key="3">
    <source>
        <dbReference type="ARBA" id="ARBA00022692"/>
    </source>
</evidence>
<dbReference type="OrthoDB" id="5244012at2"/>
<evidence type="ECO:0000259" key="7">
    <source>
        <dbReference type="PROSITE" id="PS50928"/>
    </source>
</evidence>
<dbReference type="CDD" id="cd06261">
    <property type="entry name" value="TM_PBP2"/>
    <property type="match status" value="1"/>
</dbReference>
<evidence type="ECO:0000256" key="2">
    <source>
        <dbReference type="ARBA" id="ARBA00022448"/>
    </source>
</evidence>
<accession>A0A1H0UDS8</accession>
<dbReference type="Proteomes" id="UP000199651">
    <property type="component" value="Unassembled WGS sequence"/>
</dbReference>
<feature type="transmembrane region" description="Helical" evidence="6">
    <location>
        <begin position="190"/>
        <end position="214"/>
    </location>
</feature>
<feature type="transmembrane region" description="Helical" evidence="6">
    <location>
        <begin position="154"/>
        <end position="178"/>
    </location>
</feature>
<keyword evidence="2 6" id="KW-0813">Transport</keyword>
<gene>
    <name evidence="8" type="ORF">SAMN05192558_111108</name>
</gene>
<dbReference type="Gene3D" id="1.10.3720.10">
    <property type="entry name" value="MetI-like"/>
    <property type="match status" value="1"/>
</dbReference>
<reference evidence="9" key="1">
    <citation type="submission" date="2016-10" db="EMBL/GenBank/DDBJ databases">
        <authorList>
            <person name="Varghese N."/>
            <person name="Submissions S."/>
        </authorList>
    </citation>
    <scope>NUCLEOTIDE SEQUENCE [LARGE SCALE GENOMIC DNA]</scope>
    <source>
        <strain evidence="9">IBRC-M 10655</strain>
    </source>
</reference>
<dbReference type="Pfam" id="PF00528">
    <property type="entry name" value="BPD_transp_1"/>
    <property type="match status" value="1"/>
</dbReference>
<evidence type="ECO:0000256" key="5">
    <source>
        <dbReference type="ARBA" id="ARBA00023136"/>
    </source>
</evidence>
<dbReference type="RefSeq" id="WP_091382018.1">
    <property type="nucleotide sequence ID" value="NZ_FNDV01000001.1"/>
</dbReference>
<evidence type="ECO:0000256" key="6">
    <source>
        <dbReference type="RuleBase" id="RU363032"/>
    </source>
</evidence>
<dbReference type="InterPro" id="IPR035906">
    <property type="entry name" value="MetI-like_sf"/>
</dbReference>
<proteinExistence type="inferred from homology"/>
<dbReference type="GO" id="GO:0031460">
    <property type="term" value="P:glycine betaine transport"/>
    <property type="evidence" value="ECO:0007669"/>
    <property type="project" value="TreeGrafter"/>
</dbReference>
<evidence type="ECO:0000313" key="8">
    <source>
        <dbReference type="EMBL" id="SDP64283.1"/>
    </source>
</evidence>
<keyword evidence="5 6" id="KW-0472">Membrane</keyword>
<dbReference type="AlphaFoldDB" id="A0A1H0UDS8"/>
<evidence type="ECO:0000256" key="4">
    <source>
        <dbReference type="ARBA" id="ARBA00022989"/>
    </source>
</evidence>
<keyword evidence="3 6" id="KW-0812">Transmembrane</keyword>